<dbReference type="Proteomes" id="UP000075573">
    <property type="component" value="Unassembled WGS sequence"/>
</dbReference>
<organism evidence="3 4">
    <name type="scientific">Gluconobacter potus</name>
    <dbReference type="NCBI Taxonomy" id="2724927"/>
    <lineage>
        <taxon>Bacteria</taxon>
        <taxon>Pseudomonadati</taxon>
        <taxon>Pseudomonadota</taxon>
        <taxon>Alphaproteobacteria</taxon>
        <taxon>Acetobacterales</taxon>
        <taxon>Acetobacteraceae</taxon>
        <taxon>Gluconobacter</taxon>
    </lineage>
</organism>
<dbReference type="InterPro" id="IPR014911">
    <property type="entry name" value="PilS_N"/>
</dbReference>
<dbReference type="AlphaFoldDB" id="A0A149QZI8"/>
<gene>
    <name evidence="3" type="ORF">AD929_02335</name>
</gene>
<accession>A0A149QZI8</accession>
<keyword evidence="1" id="KW-0812">Transmembrane</keyword>
<name>A0A149QZI8_9PROT</name>
<dbReference type="EMBL" id="LHZB01000090">
    <property type="protein sequence ID" value="KXV02547.1"/>
    <property type="molecule type" value="Genomic_DNA"/>
</dbReference>
<feature type="domain" description="Type 4 secretion system PilS N-terminal" evidence="2">
    <location>
        <begin position="73"/>
        <end position="196"/>
    </location>
</feature>
<dbReference type="Pfam" id="PF08805">
    <property type="entry name" value="PilS"/>
    <property type="match status" value="1"/>
</dbReference>
<dbReference type="PATRIC" id="fig|442.7.peg.2910"/>
<protein>
    <recommendedName>
        <fullName evidence="2">Type 4 secretion system PilS N-terminal domain-containing protein</fullName>
    </recommendedName>
</protein>
<evidence type="ECO:0000259" key="2">
    <source>
        <dbReference type="Pfam" id="PF08805"/>
    </source>
</evidence>
<comment type="caution">
    <text evidence="3">The sequence shown here is derived from an EMBL/GenBank/DDBJ whole genome shotgun (WGS) entry which is preliminary data.</text>
</comment>
<keyword evidence="1" id="KW-1133">Transmembrane helix</keyword>
<evidence type="ECO:0000313" key="4">
    <source>
        <dbReference type="Proteomes" id="UP000075573"/>
    </source>
</evidence>
<evidence type="ECO:0000256" key="1">
    <source>
        <dbReference type="SAM" id="Phobius"/>
    </source>
</evidence>
<dbReference type="Gene3D" id="3.30.1690.10">
    <property type="entry name" value="TcpA-like pilin"/>
    <property type="match status" value="1"/>
</dbReference>
<keyword evidence="1" id="KW-0472">Membrane</keyword>
<proteinExistence type="predicted"/>
<feature type="transmembrane region" description="Helical" evidence="1">
    <location>
        <begin position="31"/>
        <end position="60"/>
    </location>
</feature>
<sequence length="352" mass="36216">MEPFMNAMEQNGYGAIPTAGPSRRRRVRQPVILRCGASLLNTLMSVTVGAIVLGGAVLVYGHAQTSRQVEDLGQEILLVHSIVGNIYSGTASGYATLDARAVISSGHLPRQYHDDGTLYTPFHTVLTVGPLDGDAGYSISASGISRAICFRVALFGFGTDATTVSVNGQTIGSGGASPAPADATSACSQETDNALSVSYGSVATEPVTTPATSPADEAASDPIAALPENLQEPANDLAKLMKQQMETGAQAAATYASASASAASYQASAQAAAAAGDYDTMNADYNAMNQALNQKNEALNEWNQAKDLGNRINSVEQGIYATTGQNASQTDAAIKAAAASVNYVDPTVNSPI</sequence>
<reference evidence="3 4" key="1">
    <citation type="submission" date="2015-06" db="EMBL/GenBank/DDBJ databases">
        <title>Improved classification and identification of acetic acid bacteria using matrix-assisted laser desorption/ionization time-of-flight mass spectrometry; Gluconobacter nephelii and Gluconobacter uchimurae are later heterotypic synonyms of Gluconobacter japonicus and Gluconobacter oxydans, respectively.</title>
        <authorList>
            <person name="Li L."/>
            <person name="Cleenwerck I."/>
            <person name="De Vuyst L."/>
            <person name="Vandamme P."/>
        </authorList>
    </citation>
    <scope>NUCLEOTIDE SEQUENCE [LARGE SCALE GENOMIC DNA]</scope>
    <source>
        <strain evidence="3 4">LMG 1764</strain>
    </source>
</reference>
<evidence type="ECO:0000313" key="3">
    <source>
        <dbReference type="EMBL" id="KXV02547.1"/>
    </source>
</evidence>